<dbReference type="CDD" id="cd17933">
    <property type="entry name" value="DEXSc_RecD-like"/>
    <property type="match status" value="1"/>
</dbReference>
<evidence type="ECO:0000313" key="6">
    <source>
        <dbReference type="Proteomes" id="UP000316304"/>
    </source>
</evidence>
<reference evidence="5 6" key="1">
    <citation type="submission" date="2019-02" db="EMBL/GenBank/DDBJ databases">
        <title>Deep-cultivation of Planctomycetes and their phenomic and genomic characterization uncovers novel biology.</title>
        <authorList>
            <person name="Wiegand S."/>
            <person name="Jogler M."/>
            <person name="Boedeker C."/>
            <person name="Pinto D."/>
            <person name="Vollmers J."/>
            <person name="Rivas-Marin E."/>
            <person name="Kohn T."/>
            <person name="Peeters S.H."/>
            <person name="Heuer A."/>
            <person name="Rast P."/>
            <person name="Oberbeckmann S."/>
            <person name="Bunk B."/>
            <person name="Jeske O."/>
            <person name="Meyerdierks A."/>
            <person name="Storesund J.E."/>
            <person name="Kallscheuer N."/>
            <person name="Luecker S."/>
            <person name="Lage O.M."/>
            <person name="Pohl T."/>
            <person name="Merkel B.J."/>
            <person name="Hornburger P."/>
            <person name="Mueller R.-W."/>
            <person name="Bruemmer F."/>
            <person name="Labrenz M."/>
            <person name="Spormann A.M."/>
            <person name="Op Den Camp H."/>
            <person name="Overmann J."/>
            <person name="Amann R."/>
            <person name="Jetten M.S.M."/>
            <person name="Mascher T."/>
            <person name="Medema M.H."/>
            <person name="Devos D.P."/>
            <person name="Kaster A.-K."/>
            <person name="Ovreas L."/>
            <person name="Rohde M."/>
            <person name="Galperin M.Y."/>
            <person name="Jogler C."/>
        </authorList>
    </citation>
    <scope>NUCLEOTIDE SEQUENCE [LARGE SCALE GENOMIC DNA]</scope>
    <source>
        <strain evidence="5 6">Pla52o</strain>
    </source>
</reference>
<comment type="caution">
    <text evidence="5">The sequence shown here is derived from an EMBL/GenBank/DDBJ whole genome shotgun (WGS) entry which is preliminary data.</text>
</comment>
<dbReference type="AlphaFoldDB" id="A0A5C6CEF6"/>
<feature type="domain" description="ATP-dependent RecD2 DNA helicase-like helix-hairpin-helix" evidence="4">
    <location>
        <begin position="152"/>
        <end position="234"/>
    </location>
</feature>
<dbReference type="EC" id="3.6.4.12" evidence="5"/>
<dbReference type="GO" id="GO:0016787">
    <property type="term" value="F:hydrolase activity"/>
    <property type="evidence" value="ECO:0007669"/>
    <property type="project" value="UniProtKB-KW"/>
</dbReference>
<dbReference type="InterPro" id="IPR027417">
    <property type="entry name" value="P-loop_NTPase"/>
</dbReference>
<evidence type="ECO:0000256" key="2">
    <source>
        <dbReference type="ARBA" id="ARBA00022840"/>
    </source>
</evidence>
<dbReference type="SUPFAM" id="SSF52540">
    <property type="entry name" value="P-loop containing nucleoside triphosphate hydrolases"/>
    <property type="match status" value="1"/>
</dbReference>
<dbReference type="EMBL" id="SJPT01000005">
    <property type="protein sequence ID" value="TWU22482.1"/>
    <property type="molecule type" value="Genomic_DNA"/>
</dbReference>
<keyword evidence="1" id="KW-0547">Nucleotide-binding</keyword>
<dbReference type="RefSeq" id="WP_146595646.1">
    <property type="nucleotide sequence ID" value="NZ_SJPT01000005.1"/>
</dbReference>
<dbReference type="InterPro" id="IPR027785">
    <property type="entry name" value="UvrD-like_helicase_C"/>
</dbReference>
<dbReference type="Proteomes" id="UP000316304">
    <property type="component" value="Unassembled WGS sequence"/>
</dbReference>
<dbReference type="PANTHER" id="PTHR43788">
    <property type="entry name" value="DNA2/NAM7 HELICASE FAMILY MEMBER"/>
    <property type="match status" value="1"/>
</dbReference>
<keyword evidence="6" id="KW-1185">Reference proteome</keyword>
<gene>
    <name evidence="5" type="primary">recD2_2</name>
    <name evidence="5" type="ORF">Pla52o_35380</name>
</gene>
<keyword evidence="5" id="KW-0378">Hydrolase</keyword>
<dbReference type="InterPro" id="IPR029493">
    <property type="entry name" value="RecD2-like_HHH"/>
</dbReference>
<dbReference type="GO" id="GO:0003678">
    <property type="term" value="F:DNA helicase activity"/>
    <property type="evidence" value="ECO:0007669"/>
    <property type="project" value="UniProtKB-EC"/>
</dbReference>
<name>A0A5C6CEF6_9BACT</name>
<proteinExistence type="predicted"/>
<dbReference type="Pfam" id="PF13538">
    <property type="entry name" value="UvrD_C_2"/>
    <property type="match status" value="1"/>
</dbReference>
<sequence>MAKLEEIEGVFRKQYTRRGEWMAGVITAGEDDLPVNGDADDEELSVGHRYRFYGRYTEYRGEKQFKFQTFVPARAHDRDGVIEYLILAGRGNHLGKATAAKLWDAFGSDAVRIVRETPEELLRFSNGMTREQAATIGSILTAKKATEDATIELTNLLTGRGLPKTTARKAIKKWGNKAAEIVRKDPFSLMAFRGCGFKLCDALWIHLGHRPDRLKRQALCAWHSVASDNSGHTWIPIEHVIQSVRQNIGSAKARPIAAIKLAIRLGKMHPEHYGSLSSIKTVGTDGPIDPNGNRVWIAEGKKAAAESDLAEMVAAALAEAKPSTITEYEDRTITWEEAATAFQCARCGRELTAPMVHVWNGKPFGPTCIQTISDGTDVDVVPLVDYAAGLPLQVKTAIQSMPRGNVVVPSRSLWPNPATIDGIDDHQREKLTDALVSRVAILGGSPGTGKTYATAMLIRALLRSGKVGPDDIAIGAPTGKAAVRLTEALQAAGVNLRARTWHSLLGVGQSDEEQGGWSFLYNEKNPWPFRVIIGDESSMLDTALMRSVFAARPRGCHVLLVGDVHQLPPVGTGAPLRDMINSQCIGYGELTEIKRNSGGIVEACAAIRDGKPWGPGDNLIIDEATTPAKQIERMLHHINEAEANGLDPVWDTQVIVAVNDRSPLGRKPINQILQAELNSNPEIKGSPFRLGDKIVCTKNGKYTAIDRDEEANRDDDDNQVYVANGELGKVIAIEPKSFVVSLTSPQRVIRVPRGKPSAGDSDEAASGCSWELAYGMTCHKLQGSEVAICIVLVDEYPGARMVCSREWLYTGLSRAKVRCISLGKKSTADAMCRRVAIGKRKTFLRELLQLNSTEDLLKEFA</sequence>
<evidence type="ECO:0000259" key="3">
    <source>
        <dbReference type="Pfam" id="PF13538"/>
    </source>
</evidence>
<feature type="domain" description="UvrD-like helicase C-terminal" evidence="3">
    <location>
        <begin position="773"/>
        <end position="819"/>
    </location>
</feature>
<organism evidence="5 6">
    <name type="scientific">Novipirellula galeiformis</name>
    <dbReference type="NCBI Taxonomy" id="2528004"/>
    <lineage>
        <taxon>Bacteria</taxon>
        <taxon>Pseudomonadati</taxon>
        <taxon>Planctomycetota</taxon>
        <taxon>Planctomycetia</taxon>
        <taxon>Pirellulales</taxon>
        <taxon>Pirellulaceae</taxon>
        <taxon>Novipirellula</taxon>
    </lineage>
</organism>
<dbReference type="PANTHER" id="PTHR43788:SF6">
    <property type="entry name" value="DNA HELICASE B"/>
    <property type="match status" value="1"/>
</dbReference>
<dbReference type="Pfam" id="PF13245">
    <property type="entry name" value="AAA_19"/>
    <property type="match status" value="1"/>
</dbReference>
<dbReference type="Gene3D" id="1.10.10.2220">
    <property type="match status" value="1"/>
</dbReference>
<dbReference type="Gene3D" id="3.40.50.300">
    <property type="entry name" value="P-loop containing nucleotide triphosphate hydrolases"/>
    <property type="match status" value="2"/>
</dbReference>
<protein>
    <submittedName>
        <fullName evidence="5">ATP-dependent RecD-like DNA helicase</fullName>
        <ecNumber evidence="5">3.6.4.12</ecNumber>
    </submittedName>
</protein>
<dbReference type="GO" id="GO:0005524">
    <property type="term" value="F:ATP binding"/>
    <property type="evidence" value="ECO:0007669"/>
    <property type="project" value="UniProtKB-KW"/>
</dbReference>
<keyword evidence="2" id="KW-0067">ATP-binding</keyword>
<evidence type="ECO:0000256" key="1">
    <source>
        <dbReference type="ARBA" id="ARBA00022741"/>
    </source>
</evidence>
<accession>A0A5C6CEF6</accession>
<dbReference type="CDD" id="cd18809">
    <property type="entry name" value="SF1_C_RecD"/>
    <property type="match status" value="1"/>
</dbReference>
<dbReference type="Pfam" id="PF14490">
    <property type="entry name" value="HHH_RecD2"/>
    <property type="match status" value="1"/>
</dbReference>
<keyword evidence="5" id="KW-0347">Helicase</keyword>
<dbReference type="Gene3D" id="2.30.30.940">
    <property type="match status" value="1"/>
</dbReference>
<dbReference type="OrthoDB" id="9803432at2"/>
<evidence type="ECO:0000259" key="4">
    <source>
        <dbReference type="Pfam" id="PF14490"/>
    </source>
</evidence>
<evidence type="ECO:0000313" key="5">
    <source>
        <dbReference type="EMBL" id="TWU22482.1"/>
    </source>
</evidence>
<dbReference type="InterPro" id="IPR050534">
    <property type="entry name" value="Coronavir_polyprotein_1ab"/>
</dbReference>